<keyword evidence="1" id="KW-1133">Transmembrane helix</keyword>
<sequence>MDSPRTAAGRSPVQLAAFVVGAVFVLVGLLGFVPGITTNYDEMRFAGHQSGALLLNVFQVSILHNLVHLLFGIAGILMARSWSGARAYLIGGGAVYLMLWIYGMLIRHDNPANFVPLNTADNWLHLILAVAMIALGLLLARRGASAVR</sequence>
<accession>A0A438LZZ7</accession>
<evidence type="ECO:0000256" key="1">
    <source>
        <dbReference type="SAM" id="Phobius"/>
    </source>
</evidence>
<dbReference type="Pfam" id="PF14325">
    <property type="entry name" value="DUF4383"/>
    <property type="match status" value="1"/>
</dbReference>
<feature type="transmembrane region" description="Helical" evidence="1">
    <location>
        <begin position="12"/>
        <end position="33"/>
    </location>
</feature>
<dbReference type="Proteomes" id="UP000284824">
    <property type="component" value="Unassembled WGS sequence"/>
</dbReference>
<keyword evidence="3" id="KW-1185">Reference proteome</keyword>
<dbReference type="OrthoDB" id="572373at2"/>
<dbReference type="EMBL" id="SAUN01000001">
    <property type="protein sequence ID" value="RVX38981.1"/>
    <property type="molecule type" value="Genomic_DNA"/>
</dbReference>
<keyword evidence="1" id="KW-0812">Transmembrane</keyword>
<keyword evidence="1" id="KW-0472">Membrane</keyword>
<proteinExistence type="predicted"/>
<organism evidence="2 3">
    <name type="scientific">Nonomuraea polychroma</name>
    <dbReference type="NCBI Taxonomy" id="46176"/>
    <lineage>
        <taxon>Bacteria</taxon>
        <taxon>Bacillati</taxon>
        <taxon>Actinomycetota</taxon>
        <taxon>Actinomycetes</taxon>
        <taxon>Streptosporangiales</taxon>
        <taxon>Streptosporangiaceae</taxon>
        <taxon>Nonomuraea</taxon>
    </lineage>
</organism>
<evidence type="ECO:0000313" key="2">
    <source>
        <dbReference type="EMBL" id="RVX38981.1"/>
    </source>
</evidence>
<gene>
    <name evidence="2" type="ORF">EDD27_1313</name>
</gene>
<dbReference type="RefSeq" id="WP_127931538.1">
    <property type="nucleotide sequence ID" value="NZ_SAUN01000001.1"/>
</dbReference>
<protein>
    <submittedName>
        <fullName evidence="2">Uncharacterized protein DUF4383</fullName>
    </submittedName>
</protein>
<feature type="transmembrane region" description="Helical" evidence="1">
    <location>
        <begin position="53"/>
        <end position="78"/>
    </location>
</feature>
<evidence type="ECO:0000313" key="3">
    <source>
        <dbReference type="Proteomes" id="UP000284824"/>
    </source>
</evidence>
<name>A0A438LZZ7_9ACTN</name>
<feature type="transmembrane region" description="Helical" evidence="1">
    <location>
        <begin position="123"/>
        <end position="140"/>
    </location>
</feature>
<dbReference type="AlphaFoldDB" id="A0A438LZZ7"/>
<comment type="caution">
    <text evidence="2">The sequence shown here is derived from an EMBL/GenBank/DDBJ whole genome shotgun (WGS) entry which is preliminary data.</text>
</comment>
<reference evidence="2 3" key="1">
    <citation type="submission" date="2019-01" db="EMBL/GenBank/DDBJ databases">
        <title>Sequencing the genomes of 1000 actinobacteria strains.</title>
        <authorList>
            <person name="Klenk H.-P."/>
        </authorList>
    </citation>
    <scope>NUCLEOTIDE SEQUENCE [LARGE SCALE GENOMIC DNA]</scope>
    <source>
        <strain evidence="2 3">DSM 43925</strain>
    </source>
</reference>
<feature type="transmembrane region" description="Helical" evidence="1">
    <location>
        <begin position="85"/>
        <end position="103"/>
    </location>
</feature>